<gene>
    <name evidence="1" type="ORF">ADU74_14380</name>
</gene>
<reference evidence="1 2" key="1">
    <citation type="submission" date="2015-07" db="EMBL/GenBank/DDBJ databases">
        <title>Draft genome sequences of 17 French Clostridium botulinum group III.</title>
        <authorList>
            <person name="Woudstra C."/>
            <person name="Le Marechal C."/>
            <person name="Souillard R."/>
            <person name="Bayon-Auboyer M.-H."/>
            <person name="Dessouter D."/>
            <person name="Fach P."/>
        </authorList>
    </citation>
    <scope>NUCLEOTIDE SEQUENCE [LARGE SCALE GENOMIC DNA]</scope>
    <source>
        <strain evidence="1 2">12LNRI-CD</strain>
    </source>
</reference>
<organism evidence="1 2">
    <name type="scientific">Clostridium botulinum</name>
    <dbReference type="NCBI Taxonomy" id="1491"/>
    <lineage>
        <taxon>Bacteria</taxon>
        <taxon>Bacillati</taxon>
        <taxon>Bacillota</taxon>
        <taxon>Clostridia</taxon>
        <taxon>Eubacteriales</taxon>
        <taxon>Clostridiaceae</taxon>
        <taxon>Clostridium</taxon>
    </lineage>
</organism>
<dbReference type="Proteomes" id="UP000037540">
    <property type="component" value="Unassembled WGS sequence"/>
</dbReference>
<proteinExistence type="predicted"/>
<evidence type="ECO:0000313" key="1">
    <source>
        <dbReference type="EMBL" id="KOA81050.1"/>
    </source>
</evidence>
<dbReference type="AlphaFoldDB" id="A0A9Q1UVR9"/>
<accession>A0A9Q1UVR9</accession>
<sequence>MKKSNSKILSAWEKIIKEPTVWQHLSIEKSAFYFKTDDKKIFLSSFRDKDLPASPYSLTLIGKILTKLSTFANIMSKRPGTEEVTFYSILKTPENKWFGSYFDRKILDIVSPPITWRRIEIENLIKSIIRKYIFDYNESFAFVDIGSGGGFDSLEIERVILNMNSILGEDILPQKYNILNIDIDSKWLNNNENLSKCIFGDKSRIKRCNISIFDYLNEKSYIKEFSSQNNLIVSCNGFAEFLSDENLKKLYMGIRYMTDTFSGRIHIILPFANKNKKQEELGNKIGFKFRAKEKEYMINLINDIFSDFKVSFTEKHSQIVLLIEK</sequence>
<name>A0A9Q1UVR9_CLOBO</name>
<protein>
    <submittedName>
        <fullName evidence="1">Uncharacterized protein</fullName>
    </submittedName>
</protein>
<dbReference type="EMBL" id="LGVR01000131">
    <property type="protein sequence ID" value="KOA81050.1"/>
    <property type="molecule type" value="Genomic_DNA"/>
</dbReference>
<evidence type="ECO:0000313" key="2">
    <source>
        <dbReference type="Proteomes" id="UP000037540"/>
    </source>
</evidence>
<dbReference type="RefSeq" id="WP_013725559.1">
    <property type="nucleotide sequence ID" value="NZ_LGVO01000047.1"/>
</dbReference>
<comment type="caution">
    <text evidence="1">The sequence shown here is derived from an EMBL/GenBank/DDBJ whole genome shotgun (WGS) entry which is preliminary data.</text>
</comment>
<dbReference type="OrthoDB" id="9791837at2"/>